<dbReference type="Proteomes" id="UP001597483">
    <property type="component" value="Unassembled WGS sequence"/>
</dbReference>
<name>A0ABW5HCG8_9PSEU</name>
<dbReference type="Pfam" id="PF13454">
    <property type="entry name" value="NAD_binding_9"/>
    <property type="match status" value="1"/>
</dbReference>
<dbReference type="PANTHER" id="PTHR40254">
    <property type="entry name" value="BLR0577 PROTEIN"/>
    <property type="match status" value="1"/>
</dbReference>
<dbReference type="RefSeq" id="WP_378308134.1">
    <property type="nucleotide sequence ID" value="NZ_JBHUKS010000018.1"/>
</dbReference>
<dbReference type="EMBL" id="JBHUKS010000018">
    <property type="protein sequence ID" value="MFD2470843.1"/>
    <property type="molecule type" value="Genomic_DNA"/>
</dbReference>
<dbReference type="InterPro" id="IPR038732">
    <property type="entry name" value="HpyO/CreE_NAD-binding"/>
</dbReference>
<feature type="domain" description="FAD-dependent urate hydroxylase HpyO/Asp monooxygenase CreE-like FAD/NAD(P)-binding" evidence="1">
    <location>
        <begin position="7"/>
        <end position="169"/>
    </location>
</feature>
<proteinExistence type="predicted"/>
<dbReference type="SUPFAM" id="SSF51905">
    <property type="entry name" value="FAD/NAD(P)-binding domain"/>
    <property type="match status" value="1"/>
</dbReference>
<reference evidence="3" key="1">
    <citation type="journal article" date="2019" name="Int. J. Syst. Evol. Microbiol.">
        <title>The Global Catalogue of Microorganisms (GCM) 10K type strain sequencing project: providing services to taxonomists for standard genome sequencing and annotation.</title>
        <authorList>
            <consortium name="The Broad Institute Genomics Platform"/>
            <consortium name="The Broad Institute Genome Sequencing Center for Infectious Disease"/>
            <person name="Wu L."/>
            <person name="Ma J."/>
        </authorList>
    </citation>
    <scope>NUCLEOTIDE SEQUENCE [LARGE SCALE GENOMIC DNA]</scope>
    <source>
        <strain evidence="3">CGMCC 4.7641</strain>
    </source>
</reference>
<comment type="caution">
    <text evidence="2">The sequence shown here is derived from an EMBL/GenBank/DDBJ whole genome shotgun (WGS) entry which is preliminary data.</text>
</comment>
<gene>
    <name evidence="2" type="ORF">ACFSVL_25865</name>
</gene>
<keyword evidence="3" id="KW-1185">Reference proteome</keyword>
<organism evidence="2 3">
    <name type="scientific">Amycolatopsis silviterrae</name>
    <dbReference type="NCBI Taxonomy" id="1656914"/>
    <lineage>
        <taxon>Bacteria</taxon>
        <taxon>Bacillati</taxon>
        <taxon>Actinomycetota</taxon>
        <taxon>Actinomycetes</taxon>
        <taxon>Pseudonocardiales</taxon>
        <taxon>Pseudonocardiaceae</taxon>
        <taxon>Amycolatopsis</taxon>
    </lineage>
</organism>
<evidence type="ECO:0000259" key="1">
    <source>
        <dbReference type="Pfam" id="PF13454"/>
    </source>
</evidence>
<protein>
    <submittedName>
        <fullName evidence="2">FAD/NAD(P)-binding protein</fullName>
    </submittedName>
</protein>
<accession>A0ABW5HCG8</accession>
<dbReference type="InterPro" id="IPR036188">
    <property type="entry name" value="FAD/NAD-bd_sf"/>
</dbReference>
<sequence>MSSFRLAIIGGGPRALTILERLVEHRTRLPDHISLEVVVIDPGNLGEGSHPTDQPGHLLINTLASQVTVRPPVSSVGDDSTPSVLDWAAQQHYRRELPAAERSHLPRVVLGEYLAAFGREVVSALPLNIQVQHVRARALDVRFENDGYAIDLDNGQTVFARYSVLAMGHGQRAQTAEDRRLSAFAHDNRAANPHLAYFASPYPISKLDAIESQARVAVQGLGLTAHDVVSALTLGRGGTYRTEQGKLVYQASGREPRVWLCSRQALPFAARGINQKGQTGRHICQFFTPQAVAGLRARGDTRVDFKADLLPLLITEMAYAYRIAEGGEHVEPIGFTPTPEVIRLIRKILWPLEDEHFESPAEFRRWFLAYMANDLAEAYRGNRTSGVKAATDVLRDAREAFRAAVEYGGSTPASHRYFVEQFDPIVNRVAFGPPLRRNEEWLALFEAGILEVAGGAASRVETPDHEPSYRISLDFPDGPVAIAADVVISARLDKYSPCTDSSPLSANLVRRGLVRPFRNGEYHPSGIDIDENLRVKKADGRVHPRMWAVGFVVEGPHFYTHALPRPGIMSRQTVDAERVVLGVFDDIAAAGTTRATATPDIRSEAVR</sequence>
<dbReference type="PANTHER" id="PTHR40254:SF1">
    <property type="entry name" value="BLR0577 PROTEIN"/>
    <property type="match status" value="1"/>
</dbReference>
<dbReference type="InterPro" id="IPR052189">
    <property type="entry name" value="L-asp_N-monooxygenase_NS-form"/>
</dbReference>
<evidence type="ECO:0000313" key="3">
    <source>
        <dbReference type="Proteomes" id="UP001597483"/>
    </source>
</evidence>
<dbReference type="Gene3D" id="3.50.50.60">
    <property type="entry name" value="FAD/NAD(P)-binding domain"/>
    <property type="match status" value="1"/>
</dbReference>
<evidence type="ECO:0000313" key="2">
    <source>
        <dbReference type="EMBL" id="MFD2470843.1"/>
    </source>
</evidence>